<dbReference type="STRING" id="930129.SAMN05216352_101254"/>
<sequence>MIVNEYKSYFEMIPQHEHARISYEILKNWGDRSVEKSSVWEALLLAVREHDRAWIPLDASPIMNKEQNKPYSFTDYPEKEKITAYQQGIQTVVKKNAYSGLLNSLHYASFFKNNTSKKAVSFLKEEEKRQEKLRELQTHSEESFHLRLLQFCDDLSLYACMNDPGAREDEEISWFKNGFRHTFEFLDYKTIQAQFISTNEIQLTPFPLRSPLKVTIHGKAVKKTVIAEENVDAAFQSGEEAVRNFSFVP</sequence>
<dbReference type="EMBL" id="FNDU01000001">
    <property type="protein sequence ID" value="SDH42659.1"/>
    <property type="molecule type" value="Genomic_DNA"/>
</dbReference>
<reference evidence="1 2" key="1">
    <citation type="submission" date="2016-10" db="EMBL/GenBank/DDBJ databases">
        <authorList>
            <person name="de Groot N.N."/>
        </authorList>
    </citation>
    <scope>NUCLEOTIDE SEQUENCE [LARGE SCALE GENOMIC DNA]</scope>
    <source>
        <strain evidence="2">P4B,CCM 7963,CECT 7998,DSM 25260,IBRC-M 10614,KCTC 13821</strain>
    </source>
</reference>
<proteinExistence type="predicted"/>
<name>A0A1G8CBC8_9BACI</name>
<dbReference type="InterPro" id="IPR024992">
    <property type="entry name" value="DUF3891"/>
</dbReference>
<dbReference type="RefSeq" id="WP_170031554.1">
    <property type="nucleotide sequence ID" value="NZ_FNDU01000001.1"/>
</dbReference>
<keyword evidence="2" id="KW-1185">Reference proteome</keyword>
<dbReference type="AlphaFoldDB" id="A0A1G8CBC8"/>
<dbReference type="Pfam" id="PF13030">
    <property type="entry name" value="DUF3891"/>
    <property type="match status" value="1"/>
</dbReference>
<evidence type="ECO:0000313" key="1">
    <source>
        <dbReference type="EMBL" id="SDH42659.1"/>
    </source>
</evidence>
<organism evidence="1 2">
    <name type="scientific">Alteribacillus bidgolensis</name>
    <dbReference type="NCBI Taxonomy" id="930129"/>
    <lineage>
        <taxon>Bacteria</taxon>
        <taxon>Bacillati</taxon>
        <taxon>Bacillota</taxon>
        <taxon>Bacilli</taxon>
        <taxon>Bacillales</taxon>
        <taxon>Bacillaceae</taxon>
        <taxon>Alteribacillus</taxon>
    </lineage>
</organism>
<protein>
    <recommendedName>
        <fullName evidence="3">DUF3891 domain-containing protein</fullName>
    </recommendedName>
</protein>
<accession>A0A1G8CBC8</accession>
<evidence type="ECO:0008006" key="3">
    <source>
        <dbReference type="Google" id="ProtNLM"/>
    </source>
</evidence>
<evidence type="ECO:0000313" key="2">
    <source>
        <dbReference type="Proteomes" id="UP000199017"/>
    </source>
</evidence>
<gene>
    <name evidence="1" type="ORF">SAMN05216352_101254</name>
</gene>
<dbReference type="Proteomes" id="UP000199017">
    <property type="component" value="Unassembled WGS sequence"/>
</dbReference>